<evidence type="ECO:0000313" key="3">
    <source>
        <dbReference type="Proteomes" id="UP000318741"/>
    </source>
</evidence>
<keyword evidence="1" id="KW-0812">Transmembrane</keyword>
<dbReference type="Proteomes" id="UP000318741">
    <property type="component" value="Chromosome"/>
</dbReference>
<sequence>MQRIAIGRLAGAYSLPFLLYALVVGFRLSGVQPTAEGKAGDVLTAVYLLFGASVAYTEFLRRIFETSFSTGGRPFWWWTFSLLLGLFAGDEVFIIPSSRVSC</sequence>
<feature type="transmembrane region" description="Helical" evidence="1">
    <location>
        <begin position="42"/>
        <end position="63"/>
    </location>
</feature>
<feature type="transmembrane region" description="Helical" evidence="1">
    <location>
        <begin position="75"/>
        <end position="95"/>
    </location>
</feature>
<keyword evidence="1" id="KW-1133">Transmembrane helix</keyword>
<keyword evidence="1" id="KW-0472">Membrane</keyword>
<dbReference type="KEGG" id="acaf:CA12_02950"/>
<dbReference type="EMBL" id="CP036265">
    <property type="protein sequence ID" value="QDT14226.1"/>
    <property type="molecule type" value="Genomic_DNA"/>
</dbReference>
<dbReference type="AlphaFoldDB" id="A0A517P4F3"/>
<evidence type="ECO:0000313" key="2">
    <source>
        <dbReference type="EMBL" id="QDT14226.1"/>
    </source>
</evidence>
<keyword evidence="3" id="KW-1185">Reference proteome</keyword>
<gene>
    <name evidence="2" type="ORF">CA12_02950</name>
</gene>
<organism evidence="2 3">
    <name type="scientific">Alienimonas californiensis</name>
    <dbReference type="NCBI Taxonomy" id="2527989"/>
    <lineage>
        <taxon>Bacteria</taxon>
        <taxon>Pseudomonadati</taxon>
        <taxon>Planctomycetota</taxon>
        <taxon>Planctomycetia</taxon>
        <taxon>Planctomycetales</taxon>
        <taxon>Planctomycetaceae</taxon>
        <taxon>Alienimonas</taxon>
    </lineage>
</organism>
<reference evidence="2 3" key="1">
    <citation type="submission" date="2019-02" db="EMBL/GenBank/DDBJ databases">
        <title>Deep-cultivation of Planctomycetes and their phenomic and genomic characterization uncovers novel biology.</title>
        <authorList>
            <person name="Wiegand S."/>
            <person name="Jogler M."/>
            <person name="Boedeker C."/>
            <person name="Pinto D."/>
            <person name="Vollmers J."/>
            <person name="Rivas-Marin E."/>
            <person name="Kohn T."/>
            <person name="Peeters S.H."/>
            <person name="Heuer A."/>
            <person name="Rast P."/>
            <person name="Oberbeckmann S."/>
            <person name="Bunk B."/>
            <person name="Jeske O."/>
            <person name="Meyerdierks A."/>
            <person name="Storesund J.E."/>
            <person name="Kallscheuer N."/>
            <person name="Luecker S."/>
            <person name="Lage O.M."/>
            <person name="Pohl T."/>
            <person name="Merkel B.J."/>
            <person name="Hornburger P."/>
            <person name="Mueller R.-W."/>
            <person name="Bruemmer F."/>
            <person name="Labrenz M."/>
            <person name="Spormann A.M."/>
            <person name="Op den Camp H."/>
            <person name="Overmann J."/>
            <person name="Amann R."/>
            <person name="Jetten M.S.M."/>
            <person name="Mascher T."/>
            <person name="Medema M.H."/>
            <person name="Devos D.P."/>
            <person name="Kaster A.-K."/>
            <person name="Ovreas L."/>
            <person name="Rohde M."/>
            <person name="Galperin M.Y."/>
            <person name="Jogler C."/>
        </authorList>
    </citation>
    <scope>NUCLEOTIDE SEQUENCE [LARGE SCALE GENOMIC DNA]</scope>
    <source>
        <strain evidence="2 3">CA12</strain>
    </source>
</reference>
<evidence type="ECO:0000256" key="1">
    <source>
        <dbReference type="SAM" id="Phobius"/>
    </source>
</evidence>
<name>A0A517P4F3_9PLAN</name>
<accession>A0A517P4F3</accession>
<feature type="transmembrane region" description="Helical" evidence="1">
    <location>
        <begin position="12"/>
        <end position="30"/>
    </location>
</feature>
<protein>
    <submittedName>
        <fullName evidence="2">Uncharacterized protein</fullName>
    </submittedName>
</protein>
<proteinExistence type="predicted"/>